<evidence type="ECO:0000256" key="4">
    <source>
        <dbReference type="ARBA" id="ARBA00023163"/>
    </source>
</evidence>
<dbReference type="InterPro" id="IPR005333">
    <property type="entry name" value="Transcription_factor_TCP"/>
</dbReference>
<reference evidence="8" key="1">
    <citation type="journal article" date="2013" name="Science">
        <title>The Amborella genome and the evolution of flowering plants.</title>
        <authorList>
            <consortium name="Amborella Genome Project"/>
        </authorList>
    </citation>
    <scope>NUCLEOTIDE SEQUENCE [LARGE SCALE GENOMIC DNA]</scope>
</reference>
<dbReference type="OMA" id="WLITRAN"/>
<name>W1NTM0_AMBTC</name>
<evidence type="ECO:0000256" key="2">
    <source>
        <dbReference type="ARBA" id="ARBA00023015"/>
    </source>
</evidence>
<evidence type="ECO:0000256" key="5">
    <source>
        <dbReference type="ARBA" id="ARBA00023242"/>
    </source>
</evidence>
<dbReference type="GO" id="GO:0003700">
    <property type="term" value="F:DNA-binding transcription factor activity"/>
    <property type="evidence" value="ECO:0000318"/>
    <property type="project" value="GO_Central"/>
</dbReference>
<dbReference type="AlphaFoldDB" id="W1NTM0"/>
<organism evidence="7 8">
    <name type="scientific">Amborella trichopoda</name>
    <dbReference type="NCBI Taxonomy" id="13333"/>
    <lineage>
        <taxon>Eukaryota</taxon>
        <taxon>Viridiplantae</taxon>
        <taxon>Streptophyta</taxon>
        <taxon>Embryophyta</taxon>
        <taxon>Tracheophyta</taxon>
        <taxon>Spermatophyta</taxon>
        <taxon>Magnoliopsida</taxon>
        <taxon>Amborellales</taxon>
        <taxon>Amborellaceae</taxon>
        <taxon>Amborella</taxon>
    </lineage>
</organism>
<evidence type="ECO:0000313" key="8">
    <source>
        <dbReference type="Proteomes" id="UP000017836"/>
    </source>
</evidence>
<keyword evidence="3" id="KW-0238">DNA-binding</keyword>
<feature type="domain" description="TCP" evidence="6">
    <location>
        <begin position="1"/>
        <end position="53"/>
    </location>
</feature>
<evidence type="ECO:0000256" key="3">
    <source>
        <dbReference type="ARBA" id="ARBA00023125"/>
    </source>
</evidence>
<comment type="subcellular location">
    <subcellularLocation>
        <location evidence="1">Nucleus</location>
    </subcellularLocation>
</comment>
<dbReference type="PANTHER" id="PTHR31072:SF276">
    <property type="entry name" value="SAP DOMAIN-CONTAINING PROTEIN"/>
    <property type="match status" value="1"/>
</dbReference>
<keyword evidence="2" id="KW-0805">Transcription regulation</keyword>
<dbReference type="GO" id="GO:0005634">
    <property type="term" value="C:nucleus"/>
    <property type="evidence" value="ECO:0000318"/>
    <property type="project" value="GO_Central"/>
</dbReference>
<keyword evidence="5" id="KW-0539">Nucleus</keyword>
<gene>
    <name evidence="7" type="ORF">AMTR_s00357p00009370</name>
</gene>
<evidence type="ECO:0000313" key="7">
    <source>
        <dbReference type="EMBL" id="ERM98545.1"/>
    </source>
</evidence>
<proteinExistence type="predicted"/>
<dbReference type="Gramene" id="ERM98545">
    <property type="protein sequence ID" value="ERM98545"/>
    <property type="gene ID" value="AMTR_s00357p00009370"/>
</dbReference>
<dbReference type="GO" id="GO:0043565">
    <property type="term" value="F:sequence-specific DNA binding"/>
    <property type="evidence" value="ECO:0000318"/>
    <property type="project" value="GO_Central"/>
</dbReference>
<dbReference type="InterPro" id="IPR017887">
    <property type="entry name" value="TF_TCP_subgr"/>
</dbReference>
<keyword evidence="8" id="KW-1185">Reference proteome</keyword>
<dbReference type="EMBL" id="KI395318">
    <property type="protein sequence ID" value="ERM98545.1"/>
    <property type="molecule type" value="Genomic_DNA"/>
</dbReference>
<keyword evidence="4" id="KW-0804">Transcription</keyword>
<dbReference type="Proteomes" id="UP000017836">
    <property type="component" value="Unassembled WGS sequence"/>
</dbReference>
<accession>W1NTM0</accession>
<evidence type="ECO:0000256" key="1">
    <source>
        <dbReference type="ARBA" id="ARBA00004123"/>
    </source>
</evidence>
<dbReference type="Pfam" id="PF03634">
    <property type="entry name" value="TCP"/>
    <property type="match status" value="1"/>
</dbReference>
<dbReference type="PANTHER" id="PTHR31072">
    <property type="entry name" value="TRANSCRIPTION FACTOR TCP4-RELATED"/>
    <property type="match status" value="1"/>
</dbReference>
<sequence>MVCTAKGLRDQRFRLSAHTAIEFYDLQVSLGYNRSSKGVDWLITRANSAIDELAKPPTWQPTTVKPPKPTTGE</sequence>
<evidence type="ECO:0000259" key="6">
    <source>
        <dbReference type="PROSITE" id="PS51369"/>
    </source>
</evidence>
<dbReference type="HOGENOM" id="CLU_2708174_0_0_1"/>
<dbReference type="PROSITE" id="PS51369">
    <property type="entry name" value="TCP"/>
    <property type="match status" value="1"/>
</dbReference>
<protein>
    <recommendedName>
        <fullName evidence="6">TCP domain-containing protein</fullName>
    </recommendedName>
</protein>